<evidence type="ECO:0000313" key="1">
    <source>
        <dbReference type="EMBL" id="TCS41308.1"/>
    </source>
</evidence>
<dbReference type="AlphaFoldDB" id="A0A4R3I5M5"/>
<dbReference type="EMBL" id="SLZR01000006">
    <property type="protein sequence ID" value="TCS41308.1"/>
    <property type="molecule type" value="Genomic_DNA"/>
</dbReference>
<comment type="caution">
    <text evidence="1">The sequence shown here is derived from an EMBL/GenBank/DDBJ whole genome shotgun (WGS) entry which is preliminary data.</text>
</comment>
<dbReference type="RefSeq" id="WP_132701283.1">
    <property type="nucleotide sequence ID" value="NZ_SLZR01000006.1"/>
</dbReference>
<dbReference type="Proteomes" id="UP000295793">
    <property type="component" value="Unassembled WGS sequence"/>
</dbReference>
<accession>A0A4R3I5M5</accession>
<reference evidence="1 2" key="1">
    <citation type="submission" date="2019-03" db="EMBL/GenBank/DDBJ databases">
        <title>Genomic Encyclopedia of Archaeal and Bacterial Type Strains, Phase II (KMG-II): from individual species to whole genera.</title>
        <authorList>
            <person name="Goeker M."/>
        </authorList>
    </citation>
    <scope>NUCLEOTIDE SEQUENCE [LARGE SCALE GENOMIC DNA]</scope>
    <source>
        <strain evidence="1 2">DSM 15388</strain>
    </source>
</reference>
<sequence length="318" mass="34806">MHDLSSLSRYRCIGGCLTLGGVDTPEIALANLLAGISHRQPQEKKVVINGESLEKIIAVPAVPMAIDDESARQFVLIEDLITKVKNLETPEGKRGLVLSGRLSTQLSNTIKNQFNGLFEAIQVAPMVSASLDAIAETCENQEIDHWLWISVHAGCSARAIAALRGDIATNLTSECPAPADAAVGIWLSAQPGKHNHVGRELELYADDPLAGKTDALAKLLVNTPNIERSVLIHNLSASAKGSIELYRLEQALDEKRTEYEDVSWANNIPPRFNLSTVFGDTGVCSLPLMMLFQHYWCSDEPVKIIAAESQWRMSWLIE</sequence>
<gene>
    <name evidence="1" type="ORF">BCF53_10639</name>
</gene>
<keyword evidence="2" id="KW-1185">Reference proteome</keyword>
<dbReference type="OrthoDB" id="9860270at2"/>
<protein>
    <submittedName>
        <fullName evidence="1">Uncharacterized protein</fullName>
    </submittedName>
</protein>
<proteinExistence type="predicted"/>
<name>A0A4R3I5M5_9GAMM</name>
<evidence type="ECO:0000313" key="2">
    <source>
        <dbReference type="Proteomes" id="UP000295793"/>
    </source>
</evidence>
<organism evidence="1 2">
    <name type="scientific">Reinekea marinisedimentorum</name>
    <dbReference type="NCBI Taxonomy" id="230495"/>
    <lineage>
        <taxon>Bacteria</taxon>
        <taxon>Pseudomonadati</taxon>
        <taxon>Pseudomonadota</taxon>
        <taxon>Gammaproteobacteria</taxon>
        <taxon>Oceanospirillales</taxon>
        <taxon>Saccharospirillaceae</taxon>
        <taxon>Reinekea</taxon>
    </lineage>
</organism>